<organism evidence="1 2">
    <name type="scientific">Scophthalmus maximus</name>
    <name type="common">Turbot</name>
    <name type="synonym">Psetta maxima</name>
    <dbReference type="NCBI Taxonomy" id="52904"/>
    <lineage>
        <taxon>Eukaryota</taxon>
        <taxon>Metazoa</taxon>
        <taxon>Chordata</taxon>
        <taxon>Craniata</taxon>
        <taxon>Vertebrata</taxon>
        <taxon>Euteleostomi</taxon>
        <taxon>Actinopterygii</taxon>
        <taxon>Neopterygii</taxon>
        <taxon>Teleostei</taxon>
        <taxon>Neoteleostei</taxon>
        <taxon>Acanthomorphata</taxon>
        <taxon>Carangaria</taxon>
        <taxon>Pleuronectiformes</taxon>
        <taxon>Pleuronectoidei</taxon>
        <taxon>Scophthalmidae</taxon>
        <taxon>Scophthalmus</taxon>
    </lineage>
</organism>
<dbReference type="AlphaFoldDB" id="A0A6A4TEP0"/>
<comment type="caution">
    <text evidence="1">The sequence shown here is derived from an EMBL/GenBank/DDBJ whole genome shotgun (WGS) entry which is preliminary data.</text>
</comment>
<proteinExistence type="predicted"/>
<evidence type="ECO:0000313" key="2">
    <source>
        <dbReference type="Proteomes" id="UP000438429"/>
    </source>
</evidence>
<sequence length="105" mass="11323">MCVNSVTGGTPRADTPSVHCSSMCTSIISAICPLTVTGPDWRLAPLCSVGFKEGPGAAALVQRLQLQATDFLLPNPTRYGRHTHSSFKQTKAAHNDQRCHYGRLI</sequence>
<evidence type="ECO:0000313" key="1">
    <source>
        <dbReference type="EMBL" id="KAF0045077.1"/>
    </source>
</evidence>
<dbReference type="EMBL" id="VEVO01000002">
    <property type="protein sequence ID" value="KAF0045077.1"/>
    <property type="molecule type" value="Genomic_DNA"/>
</dbReference>
<accession>A0A6A4TEP0</accession>
<protein>
    <submittedName>
        <fullName evidence="1">Uncharacterized protein</fullName>
    </submittedName>
</protein>
<gene>
    <name evidence="1" type="ORF">F2P81_001606</name>
</gene>
<reference evidence="1 2" key="1">
    <citation type="submission" date="2019-06" db="EMBL/GenBank/DDBJ databases">
        <title>Draft genomes of female and male turbot (Scophthalmus maximus).</title>
        <authorList>
            <person name="Xu H."/>
            <person name="Xu X.-W."/>
            <person name="Shao C."/>
            <person name="Chen S."/>
        </authorList>
    </citation>
    <scope>NUCLEOTIDE SEQUENCE [LARGE SCALE GENOMIC DNA]</scope>
    <source>
        <strain evidence="1">Ysfricsl-2016a</strain>
        <tissue evidence="1">Blood</tissue>
    </source>
</reference>
<name>A0A6A4TEP0_SCOMX</name>
<dbReference type="Proteomes" id="UP000438429">
    <property type="component" value="Unassembled WGS sequence"/>
</dbReference>